<dbReference type="Pfam" id="PF07927">
    <property type="entry name" value="HicA_toxin"/>
    <property type="match status" value="1"/>
</dbReference>
<evidence type="ECO:0000256" key="2">
    <source>
        <dbReference type="ARBA" id="ARBA00022649"/>
    </source>
</evidence>
<organism evidence="8 9">
    <name type="scientific">Candidatus Bipolaricaulis anaerobius</name>
    <dbReference type="NCBI Taxonomy" id="2026885"/>
    <lineage>
        <taxon>Bacteria</taxon>
        <taxon>Candidatus Bipolaricaulota</taxon>
        <taxon>Candidatus Bipolaricaulia</taxon>
        <taxon>Candidatus Bipolaricaulales</taxon>
        <taxon>Candidatus Bipolaricaulaceae</taxon>
        <taxon>Candidatus Bipolaricaulis</taxon>
    </lineage>
</organism>
<dbReference type="Gene3D" id="3.30.920.30">
    <property type="entry name" value="Hypothetical protein"/>
    <property type="match status" value="1"/>
</dbReference>
<evidence type="ECO:0000256" key="1">
    <source>
        <dbReference type="ARBA" id="ARBA00006620"/>
    </source>
</evidence>
<evidence type="ECO:0000256" key="7">
    <source>
        <dbReference type="ARBA" id="ARBA00023016"/>
    </source>
</evidence>
<reference evidence="9" key="1">
    <citation type="submission" date="2018-05" db="EMBL/GenBank/DDBJ databases">
        <authorList>
            <person name="Hao L."/>
        </authorList>
    </citation>
    <scope>NUCLEOTIDE SEQUENCE [LARGE SCALE GENOMIC DNA]</scope>
</reference>
<evidence type="ECO:0000313" key="8">
    <source>
        <dbReference type="EMBL" id="SQD92048.1"/>
    </source>
</evidence>
<evidence type="ECO:0000256" key="4">
    <source>
        <dbReference type="ARBA" id="ARBA00022759"/>
    </source>
</evidence>
<keyword evidence="7" id="KW-0346">Stress response</keyword>
<dbReference type="OrthoDB" id="9810412at2"/>
<keyword evidence="2" id="KW-1277">Toxin-antitoxin system</keyword>
<accession>A0A2X3KTP2</accession>
<comment type="similarity">
    <text evidence="1">Belongs to the HicA mRNA interferase family.</text>
</comment>
<evidence type="ECO:0008006" key="10">
    <source>
        <dbReference type="Google" id="ProtNLM"/>
    </source>
</evidence>
<evidence type="ECO:0000256" key="3">
    <source>
        <dbReference type="ARBA" id="ARBA00022722"/>
    </source>
</evidence>
<keyword evidence="3" id="KW-0540">Nuclease</keyword>
<sequence>MTKLPNLSGHELARALRRLGYEEDHRTGSHIILRQAASPHRRLTVPDHKEIAKGTLRAVIRQAGLTVEELLGLLE</sequence>
<name>A0A2X3KTP2_9BACT</name>
<dbReference type="EMBL" id="LS483254">
    <property type="protein sequence ID" value="SQD92048.1"/>
    <property type="molecule type" value="Genomic_DNA"/>
</dbReference>
<dbReference type="SUPFAM" id="SSF54786">
    <property type="entry name" value="YcfA/nrd intein domain"/>
    <property type="match status" value="1"/>
</dbReference>
<dbReference type="InterPro" id="IPR038570">
    <property type="entry name" value="HicA_sf"/>
</dbReference>
<evidence type="ECO:0000256" key="5">
    <source>
        <dbReference type="ARBA" id="ARBA00022801"/>
    </source>
</evidence>
<dbReference type="GO" id="GO:0003729">
    <property type="term" value="F:mRNA binding"/>
    <property type="evidence" value="ECO:0007669"/>
    <property type="project" value="InterPro"/>
</dbReference>
<dbReference type="KEGG" id="bana:BARAN1_0023"/>
<dbReference type="InterPro" id="IPR012933">
    <property type="entry name" value="HicA_mRNA_interferase"/>
</dbReference>
<dbReference type="GO" id="GO:0016787">
    <property type="term" value="F:hydrolase activity"/>
    <property type="evidence" value="ECO:0007669"/>
    <property type="project" value="UniProtKB-KW"/>
</dbReference>
<keyword evidence="9" id="KW-1185">Reference proteome</keyword>
<dbReference type="AlphaFoldDB" id="A0A2X3KTP2"/>
<keyword evidence="4" id="KW-0255">Endonuclease</keyword>
<keyword evidence="5" id="KW-0378">Hydrolase</keyword>
<proteinExistence type="inferred from homology"/>
<protein>
    <recommendedName>
        <fullName evidence="10">YcfA family protein</fullName>
    </recommendedName>
</protein>
<dbReference type="RefSeq" id="WP_122030328.1">
    <property type="nucleotide sequence ID" value="NZ_LS483254.1"/>
</dbReference>
<keyword evidence="6" id="KW-0694">RNA-binding</keyword>
<dbReference type="Proteomes" id="UP000249818">
    <property type="component" value="Chromosome BARAN1"/>
</dbReference>
<dbReference type="GO" id="GO:0004519">
    <property type="term" value="F:endonuclease activity"/>
    <property type="evidence" value="ECO:0007669"/>
    <property type="project" value="UniProtKB-KW"/>
</dbReference>
<gene>
    <name evidence="8" type="ORF">BARAN1_0023</name>
</gene>
<evidence type="ECO:0000256" key="6">
    <source>
        <dbReference type="ARBA" id="ARBA00022884"/>
    </source>
</evidence>
<evidence type="ECO:0000313" key="9">
    <source>
        <dbReference type="Proteomes" id="UP000249818"/>
    </source>
</evidence>